<dbReference type="GO" id="GO:0009228">
    <property type="term" value="P:thiamine biosynthetic process"/>
    <property type="evidence" value="ECO:0007669"/>
    <property type="project" value="InterPro"/>
</dbReference>
<evidence type="ECO:0000313" key="7">
    <source>
        <dbReference type="Proteomes" id="UP000423396"/>
    </source>
</evidence>
<dbReference type="PANTHER" id="PTHR20858">
    <property type="entry name" value="PHOSPHOMETHYLPYRIMIDINE KINASE"/>
    <property type="match status" value="1"/>
</dbReference>
<evidence type="ECO:0000259" key="5">
    <source>
        <dbReference type="Pfam" id="PF08543"/>
    </source>
</evidence>
<dbReference type="AlphaFoldDB" id="A0A650CSU0"/>
<dbReference type="GO" id="GO:0008972">
    <property type="term" value="F:phosphomethylpyrimidine kinase activity"/>
    <property type="evidence" value="ECO:0007669"/>
    <property type="project" value="UniProtKB-EC"/>
</dbReference>
<dbReference type="Pfam" id="PF08543">
    <property type="entry name" value="Phos_pyr_kin"/>
    <property type="match status" value="1"/>
</dbReference>
<dbReference type="NCBIfam" id="TIGR00097">
    <property type="entry name" value="HMP-P_kinase"/>
    <property type="match status" value="1"/>
</dbReference>
<dbReference type="GO" id="GO:0005524">
    <property type="term" value="F:ATP binding"/>
    <property type="evidence" value="ECO:0007669"/>
    <property type="project" value="UniProtKB-KW"/>
</dbReference>
<dbReference type="SUPFAM" id="SSF53613">
    <property type="entry name" value="Ribokinase-like"/>
    <property type="match status" value="1"/>
</dbReference>
<sequence length="395" mass="42638">MTIAGSDSGGGAGLQADLKTFTSLGVFGTTIVTGLTAQNTQGVYKVLEVPLDFIEAQFDVVMKDLSPQFAKTGMLANSAIVKLVEKKVLEYSIKLVLDPVMVAKSGDQLVTEDTVEALKSLMKHSLITTPNKFEAEKLTSQKINSIEDLMKAAKTIYEEHGVNVVVKGGSTLGGVDVAIINGNVITLRGDEINTTNTHGSGDVFSAAITAYLAKGETLENALRLAKNYVNESIKFSLSLGKGHGPVDPFAPVERIVEREQARSTIEKILWRIEKEPELLTTLLDEEDKSNLAVATSYGDVASLAGGIIRYLDKLKLDGPILVNINNKVTEVARKYNKKIVLSLTVTDRLLKKAEEGKIIPTTSGKIGDVIIEGGRAYLTAYNCEELIGKLRDLVK</sequence>
<keyword evidence="7" id="KW-1185">Reference proteome</keyword>
<dbReference type="OrthoDB" id="43786at2157"/>
<dbReference type="SUPFAM" id="SSF53639">
    <property type="entry name" value="AraD/HMP-PK domain-like"/>
    <property type="match status" value="1"/>
</dbReference>
<keyword evidence="1 6" id="KW-0808">Transferase</keyword>
<evidence type="ECO:0000256" key="1">
    <source>
        <dbReference type="ARBA" id="ARBA00022679"/>
    </source>
</evidence>
<evidence type="ECO:0000256" key="4">
    <source>
        <dbReference type="ARBA" id="ARBA00022840"/>
    </source>
</evidence>
<dbReference type="Gene3D" id="3.40.1190.20">
    <property type="match status" value="1"/>
</dbReference>
<dbReference type="InterPro" id="IPR036409">
    <property type="entry name" value="Aldolase_II/adducin_N_sf"/>
</dbReference>
<dbReference type="InterPro" id="IPR029056">
    <property type="entry name" value="Ribokinase-like"/>
</dbReference>
<evidence type="ECO:0000256" key="2">
    <source>
        <dbReference type="ARBA" id="ARBA00022741"/>
    </source>
</evidence>
<dbReference type="CDD" id="cd01169">
    <property type="entry name" value="HMPP_kinase"/>
    <property type="match status" value="1"/>
</dbReference>
<dbReference type="Proteomes" id="UP000423396">
    <property type="component" value="Chromosome"/>
</dbReference>
<accession>A0A650CSU0</accession>
<dbReference type="EMBL" id="CP045483">
    <property type="protein sequence ID" value="QGR20547.1"/>
    <property type="molecule type" value="Genomic_DNA"/>
</dbReference>
<name>A0A650CSU0_9CREN</name>
<dbReference type="InterPro" id="IPR002173">
    <property type="entry name" value="Carboh/pur_kinase_PfkB_CS"/>
</dbReference>
<dbReference type="KEGG" id="sazo:D1868_08480"/>
<evidence type="ECO:0000313" key="6">
    <source>
        <dbReference type="EMBL" id="QGR20547.1"/>
    </source>
</evidence>
<keyword evidence="4" id="KW-0067">ATP-binding</keyword>
<keyword evidence="2" id="KW-0547">Nucleotide-binding</keyword>
<dbReference type="GO" id="GO:0008902">
    <property type="term" value="F:hydroxymethylpyrimidine kinase activity"/>
    <property type="evidence" value="ECO:0007669"/>
    <property type="project" value="UniProtKB-EC"/>
</dbReference>
<dbReference type="GO" id="GO:0005829">
    <property type="term" value="C:cytosol"/>
    <property type="evidence" value="ECO:0007669"/>
    <property type="project" value="TreeGrafter"/>
</dbReference>
<dbReference type="InterPro" id="IPR013749">
    <property type="entry name" value="PM/HMP-P_kinase-1"/>
</dbReference>
<organism evidence="6 7">
    <name type="scientific">Stygiolobus azoricus</name>
    <dbReference type="NCBI Taxonomy" id="41675"/>
    <lineage>
        <taxon>Archaea</taxon>
        <taxon>Thermoproteota</taxon>
        <taxon>Thermoprotei</taxon>
        <taxon>Sulfolobales</taxon>
        <taxon>Sulfolobaceae</taxon>
        <taxon>Stygiolobus</taxon>
    </lineage>
</organism>
<dbReference type="PANTHER" id="PTHR20858:SF17">
    <property type="entry name" value="HYDROXYMETHYLPYRIMIDINE_PHOSPHOMETHYLPYRIMIDINE KINASE THI20-RELATED"/>
    <property type="match status" value="1"/>
</dbReference>
<dbReference type="InterPro" id="IPR004399">
    <property type="entry name" value="HMP/HMP-P_kinase_dom"/>
</dbReference>
<evidence type="ECO:0000256" key="3">
    <source>
        <dbReference type="ARBA" id="ARBA00022777"/>
    </source>
</evidence>
<keyword evidence="3 6" id="KW-0418">Kinase</keyword>
<proteinExistence type="predicted"/>
<dbReference type="EC" id="2.7.1.49" evidence="6"/>
<dbReference type="FunFam" id="3.40.1190.20:FF:000003">
    <property type="entry name" value="Phosphomethylpyrimidine kinase ThiD"/>
    <property type="match status" value="1"/>
</dbReference>
<dbReference type="EC" id="2.7.4.7" evidence="6"/>
<reference evidence="6 7" key="1">
    <citation type="submission" date="2019-10" db="EMBL/GenBank/DDBJ databases">
        <title>Genome Sequences from Six Type Strain Members of the Archaeal Family Sulfolobaceae: Acidianus ambivalens, Acidianus infernus, Metallosphaera prunae, Stygiolobus azoricus, Sulfolobus metallicus, and Sulfurisphaera ohwakuensis.</title>
        <authorList>
            <person name="Counts J.A."/>
            <person name="Kelly R.M."/>
        </authorList>
    </citation>
    <scope>NUCLEOTIDE SEQUENCE [LARGE SCALE GENOMIC DNA]</scope>
    <source>
        <strain evidence="6 7">FC6</strain>
    </source>
</reference>
<protein>
    <submittedName>
        <fullName evidence="6">Bifunctional hydroxymethylpyrimidine kinase/phosphomethylpyrimidine kinase</fullName>
        <ecNumber evidence="6">2.7.1.49</ecNumber>
        <ecNumber evidence="6">2.7.4.7</ecNumber>
    </submittedName>
</protein>
<gene>
    <name evidence="6" type="primary">thiD</name>
    <name evidence="6" type="ORF">D1868_08480</name>
</gene>
<feature type="domain" description="Pyridoxamine kinase/Phosphomethylpyrimidine kinase" evidence="5">
    <location>
        <begin position="7"/>
        <end position="247"/>
    </location>
</feature>
<dbReference type="PROSITE" id="PS00584">
    <property type="entry name" value="PFKB_KINASES_2"/>
    <property type="match status" value="1"/>
</dbReference>